<evidence type="ECO:0000256" key="2">
    <source>
        <dbReference type="ARBA" id="ARBA00022884"/>
    </source>
</evidence>
<gene>
    <name evidence="6" type="ORF">AV274_3018</name>
</gene>
<dbReference type="InterPro" id="IPR035979">
    <property type="entry name" value="RBD_domain_sf"/>
</dbReference>
<evidence type="ECO:0000256" key="1">
    <source>
        <dbReference type="ARBA" id="ARBA00022737"/>
    </source>
</evidence>
<keyword evidence="2 3" id="KW-0694">RNA-binding</keyword>
<keyword evidence="7" id="KW-1185">Reference proteome</keyword>
<dbReference type="InterPro" id="IPR000504">
    <property type="entry name" value="RRM_dom"/>
</dbReference>
<dbReference type="Proteomes" id="UP000078348">
    <property type="component" value="Unassembled WGS sequence"/>
</dbReference>
<dbReference type="Gene3D" id="3.30.70.330">
    <property type="match status" value="1"/>
</dbReference>
<evidence type="ECO:0000256" key="3">
    <source>
        <dbReference type="PROSITE-ProRule" id="PRU00176"/>
    </source>
</evidence>
<dbReference type="GO" id="GO:0003723">
    <property type="term" value="F:RNA binding"/>
    <property type="evidence" value="ECO:0007669"/>
    <property type="project" value="UniProtKB-UniRule"/>
</dbReference>
<evidence type="ECO:0000259" key="5">
    <source>
        <dbReference type="PROSITE" id="PS50102"/>
    </source>
</evidence>
<dbReference type="InterPro" id="IPR041337">
    <property type="entry name" value="hnRNP_Q_AcD"/>
</dbReference>
<dbReference type="Pfam" id="PF18360">
    <property type="entry name" value="hnRNP_Q_AcD"/>
    <property type="match status" value="1"/>
</dbReference>
<feature type="domain" description="RRM" evidence="5">
    <location>
        <begin position="58"/>
        <end position="135"/>
    </location>
</feature>
<dbReference type="AlphaFoldDB" id="A0A196SFZ7"/>
<accession>A0A196SFZ7</accession>
<dbReference type="InterPro" id="IPR012677">
    <property type="entry name" value="Nucleotide-bd_a/b_plait_sf"/>
</dbReference>
<dbReference type="PROSITE" id="PS50102">
    <property type="entry name" value="RRM"/>
    <property type="match status" value="1"/>
</dbReference>
<dbReference type="OrthoDB" id="439808at2759"/>
<dbReference type="SMART" id="SM00360">
    <property type="entry name" value="RRM"/>
    <property type="match status" value="1"/>
</dbReference>
<feature type="compositionally biased region" description="Basic and acidic residues" evidence="4">
    <location>
        <begin position="17"/>
        <end position="50"/>
    </location>
</feature>
<dbReference type="STRING" id="478820.A0A196SFZ7"/>
<feature type="region of interest" description="Disordered" evidence="4">
    <location>
        <begin position="1"/>
        <end position="50"/>
    </location>
</feature>
<feature type="compositionally biased region" description="Acidic residues" evidence="4">
    <location>
        <begin position="1"/>
        <end position="10"/>
    </location>
</feature>
<dbReference type="PANTHER" id="PTHR23236">
    <property type="entry name" value="EUKARYOTIC TRANSLATION INITIATION FACTOR 4B/4H"/>
    <property type="match status" value="1"/>
</dbReference>
<sequence>MVQTLFEDDNTAPQEKPFLRPEEVKRREEKVEEEKQPEETKEEEPTKNKRVIDPTKSATVFLGQLPYDTSEDQIRELFAKNDIEVRQVRMMREKETNKFRGMAFVDVPDGSVWKALNLHKTYFNGRMINVEETKDGGKHSAKKKDYINRMRNLHNKRTREQNTKFVETYLKTKKVKVLWSEFDEKSREAVITFPKEDIKEILDSVAKADFSKVKNKNTYLMGIVRRVRNKELGKE</sequence>
<name>A0A196SFZ7_BLAHN</name>
<organism evidence="6 7">
    <name type="scientific">Blastocystis sp. subtype 1 (strain ATCC 50177 / NandII)</name>
    <dbReference type="NCBI Taxonomy" id="478820"/>
    <lineage>
        <taxon>Eukaryota</taxon>
        <taxon>Sar</taxon>
        <taxon>Stramenopiles</taxon>
        <taxon>Bigyra</taxon>
        <taxon>Opalozoa</taxon>
        <taxon>Opalinata</taxon>
        <taxon>Blastocystidae</taxon>
        <taxon>Blastocystis</taxon>
    </lineage>
</organism>
<keyword evidence="1" id="KW-0677">Repeat</keyword>
<dbReference type="CDD" id="cd21039">
    <property type="entry name" value="NURR"/>
    <property type="match status" value="1"/>
</dbReference>
<comment type="caution">
    <text evidence="6">The sequence shown here is derived from an EMBL/GenBank/DDBJ whole genome shotgun (WGS) entry which is preliminary data.</text>
</comment>
<protein>
    <submittedName>
        <fullName evidence="6">Polyadenylate-binding protein</fullName>
    </submittedName>
</protein>
<dbReference type="SUPFAM" id="SSF54928">
    <property type="entry name" value="RNA-binding domain, RBD"/>
    <property type="match status" value="1"/>
</dbReference>
<dbReference type="PANTHER" id="PTHR23236:SF119">
    <property type="entry name" value="NUCLEAR RNA-BINDING PROTEIN SART-3"/>
    <property type="match status" value="1"/>
</dbReference>
<dbReference type="EMBL" id="LXWW01000159">
    <property type="protein sequence ID" value="OAO15241.1"/>
    <property type="molecule type" value="Genomic_DNA"/>
</dbReference>
<evidence type="ECO:0000313" key="7">
    <source>
        <dbReference type="Proteomes" id="UP000078348"/>
    </source>
</evidence>
<proteinExistence type="predicted"/>
<evidence type="ECO:0000313" key="6">
    <source>
        <dbReference type="EMBL" id="OAO15241.1"/>
    </source>
</evidence>
<evidence type="ECO:0000256" key="4">
    <source>
        <dbReference type="SAM" id="MobiDB-lite"/>
    </source>
</evidence>
<dbReference type="Pfam" id="PF00076">
    <property type="entry name" value="RRM_1"/>
    <property type="match status" value="1"/>
</dbReference>
<reference evidence="6 7" key="1">
    <citation type="submission" date="2016-05" db="EMBL/GenBank/DDBJ databases">
        <title>Nuclear genome of Blastocystis sp. subtype 1 NandII.</title>
        <authorList>
            <person name="Gentekaki E."/>
            <person name="Curtis B."/>
            <person name="Stairs C."/>
            <person name="Eme L."/>
            <person name="Herman E."/>
            <person name="Klimes V."/>
            <person name="Arias M.C."/>
            <person name="Elias M."/>
            <person name="Hilliou F."/>
            <person name="Klute M."/>
            <person name="Malik S.-B."/>
            <person name="Pightling A."/>
            <person name="Rachubinski R."/>
            <person name="Salas D."/>
            <person name="Schlacht A."/>
            <person name="Suga H."/>
            <person name="Archibald J."/>
            <person name="Ball S.G."/>
            <person name="Clark G."/>
            <person name="Dacks J."/>
            <person name="Van Der Giezen M."/>
            <person name="Tsaousis A."/>
            <person name="Roger A."/>
        </authorList>
    </citation>
    <scope>NUCLEOTIDE SEQUENCE [LARGE SCALE GENOMIC DNA]</scope>
    <source>
        <strain evidence="7">ATCC 50177 / NandII</strain>
    </source>
</reference>